<dbReference type="InterPro" id="IPR006379">
    <property type="entry name" value="HAD-SF_hydro_IIB"/>
</dbReference>
<organism evidence="1">
    <name type="scientific">marine metagenome</name>
    <dbReference type="NCBI Taxonomy" id="408172"/>
    <lineage>
        <taxon>unclassified sequences</taxon>
        <taxon>metagenomes</taxon>
        <taxon>ecological metagenomes</taxon>
    </lineage>
</organism>
<dbReference type="AlphaFoldDB" id="A0A382NLS2"/>
<name>A0A382NLS2_9ZZZZ</name>
<dbReference type="PANTHER" id="PTHR10000:SF8">
    <property type="entry name" value="HAD SUPERFAMILY HYDROLASE-LIKE, TYPE 3"/>
    <property type="match status" value="1"/>
</dbReference>
<sequence length="65" mass="7117">VSIRLIAIDIDGTLVDRQGEIPPANRAAIREAAELGIEVVLVTGRTYHHARPIAHELSKRLVLIV</sequence>
<evidence type="ECO:0000313" key="1">
    <source>
        <dbReference type="EMBL" id="SVC60652.1"/>
    </source>
</evidence>
<feature type="non-terminal residue" evidence="1">
    <location>
        <position position="1"/>
    </location>
</feature>
<dbReference type="GO" id="GO:0005829">
    <property type="term" value="C:cytosol"/>
    <property type="evidence" value="ECO:0007669"/>
    <property type="project" value="TreeGrafter"/>
</dbReference>
<proteinExistence type="predicted"/>
<dbReference type="Pfam" id="PF08282">
    <property type="entry name" value="Hydrolase_3"/>
    <property type="match status" value="1"/>
</dbReference>
<dbReference type="SUPFAM" id="SSF56784">
    <property type="entry name" value="HAD-like"/>
    <property type="match status" value="1"/>
</dbReference>
<dbReference type="GO" id="GO:0000287">
    <property type="term" value="F:magnesium ion binding"/>
    <property type="evidence" value="ECO:0007669"/>
    <property type="project" value="TreeGrafter"/>
</dbReference>
<reference evidence="1" key="1">
    <citation type="submission" date="2018-05" db="EMBL/GenBank/DDBJ databases">
        <authorList>
            <person name="Lanie J.A."/>
            <person name="Ng W.-L."/>
            <person name="Kazmierczak K.M."/>
            <person name="Andrzejewski T.M."/>
            <person name="Davidsen T.M."/>
            <person name="Wayne K.J."/>
            <person name="Tettelin H."/>
            <person name="Glass J.I."/>
            <person name="Rusch D."/>
            <person name="Podicherti R."/>
            <person name="Tsui H.-C.T."/>
            <person name="Winkler M.E."/>
        </authorList>
    </citation>
    <scope>NUCLEOTIDE SEQUENCE</scope>
</reference>
<gene>
    <name evidence="1" type="ORF">METZ01_LOCUS313506</name>
</gene>
<dbReference type="NCBIfam" id="TIGR01484">
    <property type="entry name" value="HAD-SF-IIB"/>
    <property type="match status" value="1"/>
</dbReference>
<evidence type="ECO:0008006" key="2">
    <source>
        <dbReference type="Google" id="ProtNLM"/>
    </source>
</evidence>
<dbReference type="Gene3D" id="3.40.50.1000">
    <property type="entry name" value="HAD superfamily/HAD-like"/>
    <property type="match status" value="1"/>
</dbReference>
<dbReference type="GO" id="GO:0016791">
    <property type="term" value="F:phosphatase activity"/>
    <property type="evidence" value="ECO:0007669"/>
    <property type="project" value="TreeGrafter"/>
</dbReference>
<dbReference type="InterPro" id="IPR023214">
    <property type="entry name" value="HAD_sf"/>
</dbReference>
<dbReference type="EMBL" id="UINC01100527">
    <property type="protein sequence ID" value="SVC60652.1"/>
    <property type="molecule type" value="Genomic_DNA"/>
</dbReference>
<dbReference type="InterPro" id="IPR036412">
    <property type="entry name" value="HAD-like_sf"/>
</dbReference>
<accession>A0A382NLS2</accession>
<feature type="non-terminal residue" evidence="1">
    <location>
        <position position="65"/>
    </location>
</feature>
<protein>
    <recommendedName>
        <fullName evidence="2">Cof-type HAD-IIB family hydrolase</fullName>
    </recommendedName>
</protein>
<dbReference type="PANTHER" id="PTHR10000">
    <property type="entry name" value="PHOSPHOSERINE PHOSPHATASE"/>
    <property type="match status" value="1"/>
</dbReference>